<sequence length="146" mass="16804">MAWVRKFKDAGIPVKTGRVLSFMVHNKWTVVNGEFIFKGTGNYSAVAFNGARHAETFQTSTDQTHLDSIKREFEQLWDEGRVLQWASRRTACFMYLGEDEEETKYPSGEQDEDEDATMCYMGEEDDDKEETKMNPPGEQDENVVDV</sequence>
<keyword evidence="2" id="KW-0443">Lipid metabolism</keyword>
<reference evidence="5" key="1">
    <citation type="journal article" date="2006" name="Science">
        <title>Phytophthora genome sequences uncover evolutionary origins and mechanisms of pathogenesis.</title>
        <authorList>
            <person name="Tyler B.M."/>
            <person name="Tripathy S."/>
            <person name="Zhang X."/>
            <person name="Dehal P."/>
            <person name="Jiang R.H."/>
            <person name="Aerts A."/>
            <person name="Arredondo F.D."/>
            <person name="Baxter L."/>
            <person name="Bensasson D."/>
            <person name="Beynon J.L."/>
            <person name="Chapman J."/>
            <person name="Damasceno C.M."/>
            <person name="Dorrance A.E."/>
            <person name="Dou D."/>
            <person name="Dickerman A.W."/>
            <person name="Dubchak I.L."/>
            <person name="Garbelotto M."/>
            <person name="Gijzen M."/>
            <person name="Gordon S.G."/>
            <person name="Govers F."/>
            <person name="Grunwald N.J."/>
            <person name="Huang W."/>
            <person name="Ivors K.L."/>
            <person name="Jones R.W."/>
            <person name="Kamoun S."/>
            <person name="Krampis K."/>
            <person name="Lamour K.H."/>
            <person name="Lee M.K."/>
            <person name="McDonald W.H."/>
            <person name="Medina M."/>
            <person name="Meijer H.J."/>
            <person name="Nordberg E.K."/>
            <person name="Maclean D.J."/>
            <person name="Ospina-Giraldo M.D."/>
            <person name="Morris P.F."/>
            <person name="Phuntumart V."/>
            <person name="Putnam N.H."/>
            <person name="Rash S."/>
            <person name="Rose J.K."/>
            <person name="Sakihama Y."/>
            <person name="Salamov A.A."/>
            <person name="Savidor A."/>
            <person name="Scheuring C.F."/>
            <person name="Smith B.M."/>
            <person name="Sobral B.W."/>
            <person name="Terry A."/>
            <person name="Torto-Alalibo T.A."/>
            <person name="Win J."/>
            <person name="Xu Z."/>
            <person name="Zhang H."/>
            <person name="Grigoriev I.V."/>
            <person name="Rokhsar D.S."/>
            <person name="Boore J.L."/>
        </authorList>
    </citation>
    <scope>NUCLEOTIDE SEQUENCE [LARGE SCALE GENOMIC DNA]</scope>
    <source>
        <strain evidence="5">Pr102</strain>
    </source>
</reference>
<feature type="region of interest" description="Disordered" evidence="3">
    <location>
        <begin position="100"/>
        <end position="146"/>
    </location>
</feature>
<dbReference type="PANTHER" id="PTHR43856">
    <property type="entry name" value="CARDIOLIPIN HYDROLASE"/>
    <property type="match status" value="1"/>
</dbReference>
<proteinExistence type="predicted"/>
<organism evidence="4 5">
    <name type="scientific">Phytophthora ramorum</name>
    <name type="common">Sudden oak death agent</name>
    <dbReference type="NCBI Taxonomy" id="164328"/>
    <lineage>
        <taxon>Eukaryota</taxon>
        <taxon>Sar</taxon>
        <taxon>Stramenopiles</taxon>
        <taxon>Oomycota</taxon>
        <taxon>Peronosporomycetes</taxon>
        <taxon>Peronosporales</taxon>
        <taxon>Peronosporaceae</taxon>
        <taxon>Phytophthora</taxon>
    </lineage>
</organism>
<dbReference type="GO" id="GO:0016042">
    <property type="term" value="P:lipid catabolic process"/>
    <property type="evidence" value="ECO:0007669"/>
    <property type="project" value="UniProtKB-KW"/>
</dbReference>
<dbReference type="AlphaFoldDB" id="H3GZ41"/>
<dbReference type="Proteomes" id="UP000005238">
    <property type="component" value="Unassembled WGS sequence"/>
</dbReference>
<dbReference type="Gene3D" id="3.30.870.10">
    <property type="entry name" value="Endonuclease Chain A"/>
    <property type="match status" value="1"/>
</dbReference>
<evidence type="ECO:0000256" key="1">
    <source>
        <dbReference type="ARBA" id="ARBA00022963"/>
    </source>
</evidence>
<dbReference type="GO" id="GO:0034587">
    <property type="term" value="P:piRNA processing"/>
    <property type="evidence" value="ECO:0000318"/>
    <property type="project" value="GO_Central"/>
</dbReference>
<feature type="compositionally biased region" description="Acidic residues" evidence="3">
    <location>
        <begin position="109"/>
        <end position="128"/>
    </location>
</feature>
<evidence type="ECO:0000313" key="5">
    <source>
        <dbReference type="Proteomes" id="UP000005238"/>
    </source>
</evidence>
<keyword evidence="5" id="KW-1185">Reference proteome</keyword>
<name>H3GZ41_PHYRM</name>
<evidence type="ECO:0008006" key="6">
    <source>
        <dbReference type="Google" id="ProtNLM"/>
    </source>
</evidence>
<reference evidence="4" key="2">
    <citation type="submission" date="2015-06" db="UniProtKB">
        <authorList>
            <consortium name="EnsemblProtists"/>
        </authorList>
    </citation>
    <scope>IDENTIFICATION</scope>
    <source>
        <strain evidence="4">Pr102</strain>
    </source>
</reference>
<dbReference type="PANTHER" id="PTHR43856:SF1">
    <property type="entry name" value="MITOCHONDRIAL CARDIOLIPIN HYDROLASE"/>
    <property type="match status" value="1"/>
</dbReference>
<dbReference type="HOGENOM" id="CLU_097361_1_0_1"/>
<keyword evidence="1" id="KW-0442">Lipid degradation</keyword>
<dbReference type="EnsemblProtists" id="Phyra83023">
    <property type="protein sequence ID" value="Phyra83023"/>
    <property type="gene ID" value="Phyra83023"/>
</dbReference>
<evidence type="ECO:0000313" key="4">
    <source>
        <dbReference type="EnsemblProtists" id="Phyra83023"/>
    </source>
</evidence>
<dbReference type="GO" id="GO:0016891">
    <property type="term" value="F:RNA endonuclease activity producing 5'-phosphomonoesters, hydrolytic mechanism"/>
    <property type="evidence" value="ECO:0000318"/>
    <property type="project" value="GO_Central"/>
</dbReference>
<dbReference type="EMBL" id="DS566078">
    <property type="status" value="NOT_ANNOTATED_CDS"/>
    <property type="molecule type" value="Genomic_DNA"/>
</dbReference>
<accession>H3GZ41</accession>
<dbReference type="InterPro" id="IPR051406">
    <property type="entry name" value="PLD_domain"/>
</dbReference>
<dbReference type="InParanoid" id="H3GZ41"/>
<dbReference type="GO" id="GO:0005739">
    <property type="term" value="C:mitochondrion"/>
    <property type="evidence" value="ECO:0000318"/>
    <property type="project" value="GO_Central"/>
</dbReference>
<evidence type="ECO:0000256" key="3">
    <source>
        <dbReference type="SAM" id="MobiDB-lite"/>
    </source>
</evidence>
<evidence type="ECO:0000256" key="2">
    <source>
        <dbReference type="ARBA" id="ARBA00023098"/>
    </source>
</evidence>
<dbReference type="SUPFAM" id="SSF56024">
    <property type="entry name" value="Phospholipase D/nuclease"/>
    <property type="match status" value="1"/>
</dbReference>
<protein>
    <recommendedName>
        <fullName evidence="6">Phospholipase D-like domain-containing protein</fullName>
    </recommendedName>
</protein>